<dbReference type="EMBL" id="DVAD01000014">
    <property type="protein sequence ID" value="HIJ99700.1"/>
    <property type="molecule type" value="Genomic_DNA"/>
</dbReference>
<feature type="domain" description="SUI1" evidence="5">
    <location>
        <begin position="29"/>
        <end position="93"/>
    </location>
</feature>
<protein>
    <recommendedName>
        <fullName evidence="4">Protein translation factor SUI1 homolog</fullName>
    </recommendedName>
</protein>
<dbReference type="Gene3D" id="3.30.780.10">
    <property type="entry name" value="SUI1-like domain"/>
    <property type="match status" value="1"/>
</dbReference>
<dbReference type="InterPro" id="IPR001950">
    <property type="entry name" value="SUI1"/>
</dbReference>
<reference evidence="6 7" key="1">
    <citation type="journal article" name="Nat. Commun.">
        <title>Undinarchaeota illuminate DPANN phylogeny and the impact of gene transfer on archaeal evolution.</title>
        <authorList>
            <person name="Dombrowski N."/>
            <person name="Williams T.A."/>
            <person name="Sun J."/>
            <person name="Woodcroft B.J."/>
            <person name="Lee J.H."/>
            <person name="Minh B.Q."/>
            <person name="Rinke C."/>
            <person name="Spang A."/>
        </authorList>
    </citation>
    <scope>NUCLEOTIDE SEQUENCE [LARGE SCALE GENOMIC DNA]</scope>
    <source>
        <strain evidence="6">MAG_bin17</strain>
    </source>
</reference>
<proteinExistence type="inferred from homology"/>
<dbReference type="InterPro" id="IPR036877">
    <property type="entry name" value="SUI1_dom_sf"/>
</dbReference>
<comment type="caution">
    <text evidence="6">The sequence shown here is derived from an EMBL/GenBank/DDBJ whole genome shotgun (WGS) entry which is preliminary data.</text>
</comment>
<dbReference type="GO" id="GO:0003729">
    <property type="term" value="F:mRNA binding"/>
    <property type="evidence" value="ECO:0007669"/>
    <property type="project" value="TreeGrafter"/>
</dbReference>
<gene>
    <name evidence="6" type="primary">yciH</name>
    <name evidence="6" type="ORF">H1011_02655</name>
</gene>
<evidence type="ECO:0000259" key="5">
    <source>
        <dbReference type="PROSITE" id="PS50296"/>
    </source>
</evidence>
<dbReference type="PROSITE" id="PS50296">
    <property type="entry name" value="SUI1"/>
    <property type="match status" value="1"/>
</dbReference>
<evidence type="ECO:0000256" key="1">
    <source>
        <dbReference type="ARBA" id="ARBA00005422"/>
    </source>
</evidence>
<keyword evidence="2 4" id="KW-0810">Translation regulation</keyword>
<dbReference type="GO" id="GO:0002188">
    <property type="term" value="P:translation reinitiation"/>
    <property type="evidence" value="ECO:0007669"/>
    <property type="project" value="UniProtKB-UniRule"/>
</dbReference>
<accession>A0A832V8S3</accession>
<organism evidence="6 7">
    <name type="scientific">Candidatus Undinarchaeum marinum</name>
    <dbReference type="NCBI Taxonomy" id="2756141"/>
    <lineage>
        <taxon>Archaea</taxon>
        <taxon>Candidatus Undinarchaeota</taxon>
        <taxon>Candidatus Undinarchaeia</taxon>
        <taxon>Candidatus Undinarchaeales</taxon>
        <taxon>Candidatus Undinarchaeaceae</taxon>
        <taxon>Candidatus Undinarchaeum</taxon>
    </lineage>
</organism>
<dbReference type="PANTHER" id="PTHR12789:SF0">
    <property type="entry name" value="DENSITY-REGULATED PROTEIN"/>
    <property type="match status" value="1"/>
</dbReference>
<dbReference type="GO" id="GO:0006417">
    <property type="term" value="P:regulation of translation"/>
    <property type="evidence" value="ECO:0007669"/>
    <property type="project" value="UniProtKB-KW"/>
</dbReference>
<dbReference type="NCBIfam" id="NF002096">
    <property type="entry name" value="PRK00939.1"/>
    <property type="match status" value="1"/>
</dbReference>
<dbReference type="PANTHER" id="PTHR12789">
    <property type="entry name" value="DENSITY-REGULATED PROTEIN HOMOLOG"/>
    <property type="match status" value="1"/>
</dbReference>
<evidence type="ECO:0000256" key="3">
    <source>
        <dbReference type="ARBA" id="ARBA00022917"/>
    </source>
</evidence>
<evidence type="ECO:0000313" key="6">
    <source>
        <dbReference type="EMBL" id="HIJ99700.1"/>
    </source>
</evidence>
<dbReference type="InterPro" id="IPR050318">
    <property type="entry name" value="DENR/SUI1_TIF"/>
</dbReference>
<dbReference type="GO" id="GO:0003743">
    <property type="term" value="F:translation initiation factor activity"/>
    <property type="evidence" value="ECO:0007669"/>
    <property type="project" value="UniProtKB-UniRule"/>
</dbReference>
<dbReference type="AlphaFoldDB" id="A0A832V8S3"/>
<dbReference type="GO" id="GO:0001731">
    <property type="term" value="P:formation of translation preinitiation complex"/>
    <property type="evidence" value="ECO:0007669"/>
    <property type="project" value="UniProtKB-UniRule"/>
</dbReference>
<evidence type="ECO:0000256" key="2">
    <source>
        <dbReference type="ARBA" id="ARBA00022845"/>
    </source>
</evidence>
<keyword evidence="7" id="KW-1185">Reference proteome</keyword>
<evidence type="ECO:0000313" key="7">
    <source>
        <dbReference type="Proteomes" id="UP000604391"/>
    </source>
</evidence>
<evidence type="ECO:0000256" key="4">
    <source>
        <dbReference type="PIRNR" id="PIRNR037511"/>
    </source>
</evidence>
<keyword evidence="3 4" id="KW-0648">Protein biosynthesis</keyword>
<sequence length="98" mass="10602">MAEDLTCSVCGLPKELCLCEDVKREQTTVTIRTEKRTYGKLVTIVEGVSADMLKQVASELKKACATGGAVKNGTIELQGDNVRKLNTILPKKGFTVSQ</sequence>
<dbReference type="Pfam" id="PF01253">
    <property type="entry name" value="SUI1"/>
    <property type="match status" value="1"/>
</dbReference>
<dbReference type="PIRSF" id="PIRSF037511">
    <property type="entry name" value="Transl_init_SUI1_pro"/>
    <property type="match status" value="1"/>
</dbReference>
<comment type="similarity">
    <text evidence="1 4">Belongs to the SUI1 family.</text>
</comment>
<dbReference type="SUPFAM" id="SSF55159">
    <property type="entry name" value="eIF1-like"/>
    <property type="match status" value="1"/>
</dbReference>
<name>A0A832V8S3_9ARCH</name>
<dbReference type="CDD" id="cd11567">
    <property type="entry name" value="YciH_like"/>
    <property type="match status" value="1"/>
</dbReference>
<dbReference type="Proteomes" id="UP000604391">
    <property type="component" value="Unassembled WGS sequence"/>
</dbReference>
<dbReference type="InterPro" id="IPR005872">
    <property type="entry name" value="SUI1_arc_bac"/>
</dbReference>